<reference evidence="4" key="2">
    <citation type="submission" date="2024-01" db="EMBL/GenBank/DDBJ databases">
        <title>Roseobacter fucihabitans sp. nov., isolated from the brown alga Fucus spiralis.</title>
        <authorList>
            <person name="Hahnke S."/>
            <person name="Berger M."/>
            <person name="Schlingloff A."/>
            <person name="Athale I."/>
            <person name="Neumann-Schaal M."/>
            <person name="Adenaya A."/>
            <person name="Poehlein A."/>
            <person name="Daniel R."/>
            <person name="Pertersen J."/>
            <person name="Brinkhoff T."/>
        </authorList>
    </citation>
    <scope>NUCLEOTIDE SEQUENCE [LARGE SCALE GENOMIC DNA]</scope>
    <source>
        <strain evidence="4">B14</strain>
    </source>
</reference>
<protein>
    <recommendedName>
        <fullName evidence="2">Potassium channel domain-containing protein</fullName>
    </recommendedName>
</protein>
<keyword evidence="1" id="KW-0472">Membrane</keyword>
<feature type="transmembrane region" description="Helical" evidence="1">
    <location>
        <begin position="46"/>
        <end position="74"/>
    </location>
</feature>
<dbReference type="SUPFAM" id="SSF81324">
    <property type="entry name" value="Voltage-gated potassium channels"/>
    <property type="match status" value="1"/>
</dbReference>
<keyword evidence="1" id="KW-0812">Transmembrane</keyword>
<name>A0ABZ2BP27_9RHOB</name>
<gene>
    <name evidence="3" type="ORF">ROLI_003700</name>
</gene>
<dbReference type="Proteomes" id="UP001318682">
    <property type="component" value="Chromosome"/>
</dbReference>
<dbReference type="RefSeq" id="WP_187428226.1">
    <property type="nucleotide sequence ID" value="NZ_CP143423.1"/>
</dbReference>
<proteinExistence type="predicted"/>
<evidence type="ECO:0000256" key="1">
    <source>
        <dbReference type="SAM" id="Phobius"/>
    </source>
</evidence>
<evidence type="ECO:0000313" key="4">
    <source>
        <dbReference type="Proteomes" id="UP001318682"/>
    </source>
</evidence>
<keyword evidence="4" id="KW-1185">Reference proteome</keyword>
<keyword evidence="1" id="KW-1133">Transmembrane helix</keyword>
<feature type="transmembrane region" description="Helical" evidence="1">
    <location>
        <begin position="6"/>
        <end position="25"/>
    </location>
</feature>
<dbReference type="InterPro" id="IPR013099">
    <property type="entry name" value="K_chnl_dom"/>
</dbReference>
<dbReference type="Pfam" id="PF07885">
    <property type="entry name" value="Ion_trans_2"/>
    <property type="match status" value="1"/>
</dbReference>
<evidence type="ECO:0000259" key="2">
    <source>
        <dbReference type="Pfam" id="PF07885"/>
    </source>
</evidence>
<dbReference type="EMBL" id="CP143423">
    <property type="protein sequence ID" value="WVX47303.1"/>
    <property type="molecule type" value="Genomic_DNA"/>
</dbReference>
<dbReference type="Gene3D" id="1.10.287.70">
    <property type="match status" value="1"/>
</dbReference>
<organism evidence="3 4">
    <name type="scientific">Roseobacter fucihabitans</name>
    <dbReference type="NCBI Taxonomy" id="1537242"/>
    <lineage>
        <taxon>Bacteria</taxon>
        <taxon>Pseudomonadati</taxon>
        <taxon>Pseudomonadota</taxon>
        <taxon>Alphaproteobacteria</taxon>
        <taxon>Rhodobacterales</taxon>
        <taxon>Roseobacteraceae</taxon>
        <taxon>Roseobacter</taxon>
    </lineage>
</organism>
<evidence type="ECO:0000313" key="3">
    <source>
        <dbReference type="EMBL" id="WVX47303.1"/>
    </source>
</evidence>
<reference evidence="3 4" key="1">
    <citation type="submission" date="2015-07" db="EMBL/GenBank/DDBJ databases">
        <authorList>
            <person name="Voget S."/>
            <person name="Dogs M."/>
            <person name="Brinkhoff T.H."/>
            <person name="Daniel R."/>
        </authorList>
    </citation>
    <scope>NUCLEOTIDE SEQUENCE [LARGE SCALE GENOMIC DNA]</scope>
    <source>
        <strain evidence="3 4">B14</strain>
    </source>
</reference>
<feature type="domain" description="Potassium channel" evidence="2">
    <location>
        <begin position="81"/>
        <end position="133"/>
    </location>
</feature>
<accession>A0ABZ2BP27</accession>
<feature type="transmembrane region" description="Helical" evidence="1">
    <location>
        <begin position="110"/>
        <end position="133"/>
    </location>
</feature>
<sequence>MNVLFQLLLGSSLLILCALVHIFVISRIIGNLQRNNHFSAQRSGRYQILAVAGLFMILLGSHTVQIYLWAIALWLLGALPGYEEPIYFTLVTYTALGYGDVVLTPQHRIFGAMISVTGLVMFGMTTAFLVGVFSRILQEKAT</sequence>